<evidence type="ECO:0008006" key="7">
    <source>
        <dbReference type="Google" id="ProtNLM"/>
    </source>
</evidence>
<evidence type="ECO:0000313" key="4">
    <source>
        <dbReference type="EMBL" id="CAF4052840.1"/>
    </source>
</evidence>
<dbReference type="Proteomes" id="UP000663868">
    <property type="component" value="Unassembled WGS sequence"/>
</dbReference>
<proteinExistence type="predicted"/>
<name>A0A815IUD8_9BILA</name>
<evidence type="ECO:0000313" key="5">
    <source>
        <dbReference type="EMBL" id="CAF4109414.1"/>
    </source>
</evidence>
<feature type="compositionally biased region" description="Low complexity" evidence="1">
    <location>
        <begin position="13"/>
        <end position="32"/>
    </location>
</feature>
<organism evidence="3 6">
    <name type="scientific">Adineta steineri</name>
    <dbReference type="NCBI Taxonomy" id="433720"/>
    <lineage>
        <taxon>Eukaryota</taxon>
        <taxon>Metazoa</taxon>
        <taxon>Spiralia</taxon>
        <taxon>Gnathifera</taxon>
        <taxon>Rotifera</taxon>
        <taxon>Eurotatoria</taxon>
        <taxon>Bdelloidea</taxon>
        <taxon>Adinetida</taxon>
        <taxon>Adinetidae</taxon>
        <taxon>Adineta</taxon>
    </lineage>
</organism>
<evidence type="ECO:0000313" key="6">
    <source>
        <dbReference type="Proteomes" id="UP000663845"/>
    </source>
</evidence>
<evidence type="ECO:0000313" key="2">
    <source>
        <dbReference type="EMBL" id="CAF1328407.1"/>
    </source>
</evidence>
<dbReference type="Proteomes" id="UP000663844">
    <property type="component" value="Unassembled WGS sequence"/>
</dbReference>
<dbReference type="AlphaFoldDB" id="A0A815IUD8"/>
<dbReference type="Proteomes" id="UP000663860">
    <property type="component" value="Unassembled WGS sequence"/>
</dbReference>
<protein>
    <recommendedName>
        <fullName evidence="7">VWFA domain-containing protein</fullName>
    </recommendedName>
</protein>
<feature type="region of interest" description="Disordered" evidence="1">
    <location>
        <begin position="1"/>
        <end position="32"/>
    </location>
</feature>
<accession>A0A815IUD8</accession>
<dbReference type="EMBL" id="CAJNOG010000865">
    <property type="protein sequence ID" value="CAF1373544.1"/>
    <property type="molecule type" value="Genomic_DNA"/>
</dbReference>
<dbReference type="Proteomes" id="UP000663845">
    <property type="component" value="Unassembled WGS sequence"/>
</dbReference>
<reference evidence="3" key="1">
    <citation type="submission" date="2021-02" db="EMBL/GenBank/DDBJ databases">
        <authorList>
            <person name="Nowell W R."/>
        </authorList>
    </citation>
    <scope>NUCLEOTIDE SEQUENCE</scope>
</reference>
<dbReference type="EMBL" id="CAJOAZ010004298">
    <property type="protein sequence ID" value="CAF4052840.1"/>
    <property type="molecule type" value="Genomic_DNA"/>
</dbReference>
<evidence type="ECO:0000313" key="3">
    <source>
        <dbReference type="EMBL" id="CAF1373544.1"/>
    </source>
</evidence>
<gene>
    <name evidence="2" type="ORF">IZO911_LOCUS35547</name>
    <name evidence="3" type="ORF">JYZ213_LOCUS36259</name>
    <name evidence="5" type="ORF">KXQ929_LOCUS34994</name>
    <name evidence="4" type="ORF">OXD698_LOCUS32643</name>
</gene>
<comment type="caution">
    <text evidence="3">The sequence shown here is derived from an EMBL/GenBank/DDBJ whole genome shotgun (WGS) entry which is preliminary data.</text>
</comment>
<evidence type="ECO:0000256" key="1">
    <source>
        <dbReference type="SAM" id="MobiDB-lite"/>
    </source>
</evidence>
<dbReference type="EMBL" id="CAJOBB010004941">
    <property type="protein sequence ID" value="CAF4109414.1"/>
    <property type="molecule type" value="Genomic_DNA"/>
</dbReference>
<dbReference type="EMBL" id="CAJNOE010000763">
    <property type="protein sequence ID" value="CAF1328407.1"/>
    <property type="molecule type" value="Genomic_DNA"/>
</dbReference>
<sequence>MHVEIGCSETDKPPTVTTTTSTAETSASVPTTGEQTVTDVLNRHNWTDIGAVIDVTGSMAGCYGQIDQWMNLSHTNNLVQYFVFFNDGNSIPDENKVIGYTGGIYAIYTSEGMAKVLTTLKIAKASGDGDDTPENDIEAIIYAIANCPTCENIIHIADNDAIPRDLVLLNKVTKPIKVIICNLNGSSFVNAKLLDVAYKTGGSLHTLDSDIETLGSLKIGDTINVGAGIYRLDATGFVRAA</sequence>